<evidence type="ECO:0000256" key="1">
    <source>
        <dbReference type="ARBA" id="ARBA00004123"/>
    </source>
</evidence>
<dbReference type="PANTHER" id="PTHR31945:SF129">
    <property type="entry name" value="TRANSCRIPTION FACTOR SCREAM2"/>
    <property type="match status" value="1"/>
</dbReference>
<proteinExistence type="predicted"/>
<protein>
    <submittedName>
        <fullName evidence="7">Inducer of CBF expression transcription factor (ICE1)</fullName>
    </submittedName>
</protein>
<dbReference type="AlphaFoldDB" id="A0ABD1VHL6"/>
<keyword evidence="4" id="KW-0539">Nucleus</keyword>
<keyword evidence="8" id="KW-1185">Reference proteome</keyword>
<keyword evidence="2" id="KW-0805">Transcription regulation</keyword>
<feature type="domain" description="BHLH" evidence="6">
    <location>
        <begin position="130"/>
        <end position="173"/>
    </location>
</feature>
<organism evidence="7 8">
    <name type="scientific">Forsythia ovata</name>
    <dbReference type="NCBI Taxonomy" id="205694"/>
    <lineage>
        <taxon>Eukaryota</taxon>
        <taxon>Viridiplantae</taxon>
        <taxon>Streptophyta</taxon>
        <taxon>Embryophyta</taxon>
        <taxon>Tracheophyta</taxon>
        <taxon>Spermatophyta</taxon>
        <taxon>Magnoliopsida</taxon>
        <taxon>eudicotyledons</taxon>
        <taxon>Gunneridae</taxon>
        <taxon>Pentapetalae</taxon>
        <taxon>asterids</taxon>
        <taxon>lamiids</taxon>
        <taxon>Lamiales</taxon>
        <taxon>Oleaceae</taxon>
        <taxon>Forsythieae</taxon>
        <taxon>Forsythia</taxon>
    </lineage>
</organism>
<evidence type="ECO:0000256" key="5">
    <source>
        <dbReference type="SAM" id="MobiDB-lite"/>
    </source>
</evidence>
<keyword evidence="3" id="KW-0804">Transcription</keyword>
<accession>A0ABD1VHL6</accession>
<evidence type="ECO:0000259" key="6">
    <source>
        <dbReference type="SMART" id="SM00353"/>
    </source>
</evidence>
<dbReference type="InterPro" id="IPR051358">
    <property type="entry name" value="TF_AMS/ICE1/BHLH6-like"/>
</dbReference>
<gene>
    <name evidence="7" type="ORF">Fot_18112</name>
</gene>
<dbReference type="PANTHER" id="PTHR31945">
    <property type="entry name" value="TRANSCRIPTION FACTOR SCREAM2-RELATED"/>
    <property type="match status" value="1"/>
</dbReference>
<dbReference type="EMBL" id="JBFOLJ010000005">
    <property type="protein sequence ID" value="KAL2536721.1"/>
    <property type="molecule type" value="Genomic_DNA"/>
</dbReference>
<dbReference type="InterPro" id="IPR011598">
    <property type="entry name" value="bHLH_dom"/>
</dbReference>
<evidence type="ECO:0000256" key="3">
    <source>
        <dbReference type="ARBA" id="ARBA00023163"/>
    </source>
</evidence>
<name>A0ABD1VHL6_9LAMI</name>
<reference evidence="8" key="1">
    <citation type="submission" date="2024-07" db="EMBL/GenBank/DDBJ databases">
        <title>Two chromosome-level genome assemblies of Korean endemic species Abeliophyllum distichum and Forsythia ovata (Oleaceae).</title>
        <authorList>
            <person name="Jang H."/>
        </authorList>
    </citation>
    <scope>NUCLEOTIDE SEQUENCE [LARGE SCALE GENOMIC DNA]</scope>
</reference>
<comment type="subcellular location">
    <subcellularLocation>
        <location evidence="1">Nucleus</location>
    </subcellularLocation>
</comment>
<comment type="caution">
    <text evidence="7">The sequence shown here is derived from an EMBL/GenBank/DDBJ whole genome shotgun (WGS) entry which is preliminary data.</text>
</comment>
<evidence type="ECO:0000256" key="2">
    <source>
        <dbReference type="ARBA" id="ARBA00023015"/>
    </source>
</evidence>
<dbReference type="GO" id="GO:0005634">
    <property type="term" value="C:nucleus"/>
    <property type="evidence" value="ECO:0007669"/>
    <property type="project" value="UniProtKB-SubCell"/>
</dbReference>
<sequence>MPTPEVSHPRADDGMSSGSSVSMPTDVAALVITQEVNISSMVDELQQLDLRCGVDRASLLAGGHVEEGLFAFPDLVIDPYLGRSISVGRRFALKIQMRMGIMVVTIQMQIVIQELGIQKGKKKGLPAKNLMAERRRRKKLNDRLYMLRSVMDRASILGDAIDYLKELLQCINDIHNELEATLPGSVMPPSTNLRPKR</sequence>
<evidence type="ECO:0000256" key="4">
    <source>
        <dbReference type="ARBA" id="ARBA00023242"/>
    </source>
</evidence>
<dbReference type="SMART" id="SM00353">
    <property type="entry name" value="HLH"/>
    <property type="match status" value="1"/>
</dbReference>
<dbReference type="Gene3D" id="4.10.280.10">
    <property type="entry name" value="Helix-loop-helix DNA-binding domain"/>
    <property type="match status" value="1"/>
</dbReference>
<feature type="region of interest" description="Disordered" evidence="5">
    <location>
        <begin position="1"/>
        <end position="21"/>
    </location>
</feature>
<evidence type="ECO:0000313" key="7">
    <source>
        <dbReference type="EMBL" id="KAL2536721.1"/>
    </source>
</evidence>
<dbReference type="InterPro" id="IPR036638">
    <property type="entry name" value="HLH_DNA-bd_sf"/>
</dbReference>
<dbReference type="Proteomes" id="UP001604277">
    <property type="component" value="Unassembled WGS sequence"/>
</dbReference>
<evidence type="ECO:0000313" key="8">
    <source>
        <dbReference type="Proteomes" id="UP001604277"/>
    </source>
</evidence>
<dbReference type="SUPFAM" id="SSF47459">
    <property type="entry name" value="HLH, helix-loop-helix DNA-binding domain"/>
    <property type="match status" value="1"/>
</dbReference>